<keyword evidence="4" id="KW-1185">Reference proteome</keyword>
<dbReference type="Proteomes" id="UP000639396">
    <property type="component" value="Unassembled WGS sequence"/>
</dbReference>
<accession>A0A927CC34</accession>
<gene>
    <name evidence="3" type="ORF">IDH45_22285</name>
</gene>
<dbReference type="AlphaFoldDB" id="A0A927CC34"/>
<evidence type="ECO:0000313" key="4">
    <source>
        <dbReference type="Proteomes" id="UP000639396"/>
    </source>
</evidence>
<dbReference type="RefSeq" id="WP_190930341.1">
    <property type="nucleotide sequence ID" value="NZ_JACXJA010000032.1"/>
</dbReference>
<dbReference type="SUPFAM" id="SSF53850">
    <property type="entry name" value="Periplasmic binding protein-like II"/>
    <property type="match status" value="1"/>
</dbReference>
<reference evidence="3" key="1">
    <citation type="submission" date="2020-09" db="EMBL/GenBank/DDBJ databases">
        <title>A novel bacterium of genus Paenibacillus, isolated from South China Sea.</title>
        <authorList>
            <person name="Huang H."/>
            <person name="Mo K."/>
            <person name="Hu Y."/>
        </authorList>
    </citation>
    <scope>NUCLEOTIDE SEQUENCE</scope>
    <source>
        <strain evidence="3">IB182363</strain>
    </source>
</reference>
<dbReference type="Gene3D" id="3.40.190.10">
    <property type="entry name" value="Periplasmic binding protein-like II"/>
    <property type="match status" value="1"/>
</dbReference>
<dbReference type="PANTHER" id="PTHR43649:SF12">
    <property type="entry name" value="DIACETYLCHITOBIOSE BINDING PROTEIN DASA"/>
    <property type="match status" value="1"/>
</dbReference>
<proteinExistence type="predicted"/>
<sequence length="445" mass="49659">MNLTFKRTAAACSLAIMLGACSNGGTESNPGTATNPESVNPAVSEAGKEPAEVIFYSNNNDTVESFDNRFGDALRKKFPNYTIRYIQSQKGFTLPEMIASGTRFDIFFQSIGNFEGNAFPNGIQYDMTELLNRHKVDLGKFEPSIIESVRQASGGKLYGLPVFTNNLVLYYNKTLFDKFGVEYPKDGMTWDQLTELSKKMSRNDGGKTFYGYARSPDHLIRMNALSIPMADLNTDTPTINTDERWKTFMNSLVAPSQDALTMDYMNKTGKILGLEDFAVNQNVALFPYLASYVYVGQEQLKGLDWDMVSLPSLQPGIGSQSYPSYFGITNMAKNKDAAMEVLKYMVSEEFQSQLAKKGIMPALQNADLQKQLGQESPFKAKNFSAMFFNKFAPIPPKALYDAQLVSVYLKYAQQAQIGKMDLNTALRSAEEEAKKTIADYKSKMK</sequence>
<comment type="caution">
    <text evidence="3">The sequence shown here is derived from an EMBL/GenBank/DDBJ whole genome shotgun (WGS) entry which is preliminary data.</text>
</comment>
<dbReference type="PROSITE" id="PS51257">
    <property type="entry name" value="PROKAR_LIPOPROTEIN"/>
    <property type="match status" value="1"/>
</dbReference>
<evidence type="ECO:0000313" key="3">
    <source>
        <dbReference type="EMBL" id="MBD2864714.1"/>
    </source>
</evidence>
<feature type="coiled-coil region" evidence="1">
    <location>
        <begin position="412"/>
        <end position="439"/>
    </location>
</feature>
<dbReference type="PANTHER" id="PTHR43649">
    <property type="entry name" value="ARABINOSE-BINDING PROTEIN-RELATED"/>
    <property type="match status" value="1"/>
</dbReference>
<evidence type="ECO:0000256" key="1">
    <source>
        <dbReference type="SAM" id="Coils"/>
    </source>
</evidence>
<dbReference type="InterPro" id="IPR006059">
    <property type="entry name" value="SBP"/>
</dbReference>
<evidence type="ECO:0000256" key="2">
    <source>
        <dbReference type="SAM" id="SignalP"/>
    </source>
</evidence>
<keyword evidence="2" id="KW-0732">Signal</keyword>
<dbReference type="EMBL" id="JACXJA010000032">
    <property type="protein sequence ID" value="MBD2864714.1"/>
    <property type="molecule type" value="Genomic_DNA"/>
</dbReference>
<protein>
    <submittedName>
        <fullName evidence="3">Extracellular solute-binding protein</fullName>
    </submittedName>
</protein>
<keyword evidence="1" id="KW-0175">Coiled coil</keyword>
<dbReference type="InterPro" id="IPR050490">
    <property type="entry name" value="Bact_solute-bd_prot1"/>
</dbReference>
<organism evidence="3 4">
    <name type="scientific">Paenibacillus oceani</name>
    <dbReference type="NCBI Taxonomy" id="2772510"/>
    <lineage>
        <taxon>Bacteria</taxon>
        <taxon>Bacillati</taxon>
        <taxon>Bacillota</taxon>
        <taxon>Bacilli</taxon>
        <taxon>Bacillales</taxon>
        <taxon>Paenibacillaceae</taxon>
        <taxon>Paenibacillus</taxon>
    </lineage>
</organism>
<feature type="chain" id="PRO_5039521952" evidence="2">
    <location>
        <begin position="23"/>
        <end position="445"/>
    </location>
</feature>
<dbReference type="Pfam" id="PF01547">
    <property type="entry name" value="SBP_bac_1"/>
    <property type="match status" value="1"/>
</dbReference>
<name>A0A927CC34_9BACL</name>
<feature type="signal peptide" evidence="2">
    <location>
        <begin position="1"/>
        <end position="22"/>
    </location>
</feature>